<feature type="region of interest" description="Disordered" evidence="1">
    <location>
        <begin position="1"/>
        <end position="94"/>
    </location>
</feature>
<accession>A0A6P6LVQ8</accession>
<feature type="region of interest" description="Disordered" evidence="1">
    <location>
        <begin position="600"/>
        <end position="651"/>
    </location>
</feature>
<feature type="compositionally biased region" description="Polar residues" evidence="1">
    <location>
        <begin position="48"/>
        <end position="63"/>
    </location>
</feature>
<evidence type="ECO:0000313" key="2">
    <source>
        <dbReference type="Proteomes" id="UP000515129"/>
    </source>
</evidence>
<organism evidence="2 3">
    <name type="scientific">Carassius auratus</name>
    <name type="common">Goldfish</name>
    <dbReference type="NCBI Taxonomy" id="7957"/>
    <lineage>
        <taxon>Eukaryota</taxon>
        <taxon>Metazoa</taxon>
        <taxon>Chordata</taxon>
        <taxon>Craniata</taxon>
        <taxon>Vertebrata</taxon>
        <taxon>Euteleostomi</taxon>
        <taxon>Actinopterygii</taxon>
        <taxon>Neopterygii</taxon>
        <taxon>Teleostei</taxon>
        <taxon>Ostariophysi</taxon>
        <taxon>Cypriniformes</taxon>
        <taxon>Cyprinidae</taxon>
        <taxon>Cyprininae</taxon>
        <taxon>Carassius</taxon>
    </lineage>
</organism>
<feature type="region of interest" description="Disordered" evidence="1">
    <location>
        <begin position="519"/>
        <end position="540"/>
    </location>
</feature>
<gene>
    <name evidence="3" type="primary">LOC113062346</name>
</gene>
<keyword evidence="2" id="KW-1185">Reference proteome</keyword>
<feature type="compositionally biased region" description="Polar residues" evidence="1">
    <location>
        <begin position="600"/>
        <end position="624"/>
    </location>
</feature>
<dbReference type="GeneID" id="113062346"/>
<reference evidence="3" key="1">
    <citation type="submission" date="2025-08" db="UniProtKB">
        <authorList>
            <consortium name="RefSeq"/>
        </authorList>
    </citation>
    <scope>IDENTIFICATION</scope>
    <source>
        <strain evidence="3">Wakin</strain>
        <tissue evidence="3">Muscle</tissue>
    </source>
</reference>
<name>A0A6P6LVQ8_CARAU</name>
<dbReference type="AlphaFoldDB" id="A0A6P6LVQ8"/>
<feature type="compositionally biased region" description="Low complexity" evidence="1">
    <location>
        <begin position="64"/>
        <end position="86"/>
    </location>
</feature>
<evidence type="ECO:0000313" key="3">
    <source>
        <dbReference type="RefSeq" id="XP_026087927.1"/>
    </source>
</evidence>
<protein>
    <submittedName>
        <fullName evidence="3">Uncharacterized protein LOC113062346 isoform X2</fullName>
    </submittedName>
</protein>
<evidence type="ECO:0000256" key="1">
    <source>
        <dbReference type="SAM" id="MobiDB-lite"/>
    </source>
</evidence>
<feature type="compositionally biased region" description="Low complexity" evidence="1">
    <location>
        <begin position="522"/>
        <end position="535"/>
    </location>
</feature>
<dbReference type="Proteomes" id="UP000515129">
    <property type="component" value="Chromosome 44"/>
</dbReference>
<proteinExistence type="predicted"/>
<sequence>MPSLVYSPVQKNYKNPEKKATKQMLQSKDDLHQDVPTTFSELEEGKNKNATTLQNRQSSLEGQTESVSTSVTESSNIVSPPNSPNKSKQKKRAYIHKAAKMPNVCPQEHMENMTTSKTEIVKTKSPLKKAARNDNNATTLLETHSSPASVRQADYVSNVGNKVESPVILNTPRKSQKKKLSDMCVLNPLSETDVSIVQPTTKRLGTKKTLDKKVSHNTVGENCESVNHVTLSSAYSVYATETDCSGISQQSTEKKSNKRRKTDIKFIEVQTSTASQQDDITLPPSEDLSSIMVSNPGETLKAKGISRNKTNNNHLNGNLVEEASLLATVTQESSILPGKIDSSRHFRLSSTLKKQRKKTVTKTKNEAEILSVNQHEDLDAVPSQSGASIGATSSQMILKEKSGTVEKAIRQAMKDDHAVALFEMQASTLTLQQTDCFSTSVHSTAKKLKKISDIQRGAIHTPAVDQTMQNEIHAFDSASATEMSNSDVLEQKITKVKRKRQSKKATKHKKHITQTINDIRKQSSVQQENSVSNRRANSRSEDMTMTFMKKRTSALNDINDQPENHVEHSMFLSPLLPPPISHSNDAIQDSCKKTDTVNKTAESPVENQVSITTEDIASPQSSIKKANKKTKETIARAKKRERTKQYPRAGS</sequence>
<dbReference type="RefSeq" id="XP_026087927.1">
    <property type="nucleotide sequence ID" value="XM_026232142.1"/>
</dbReference>